<accession>A0A2U0S9P0</accession>
<name>A0A2U0S9P0_9SPHN</name>
<feature type="transmembrane region" description="Helical" evidence="4">
    <location>
        <begin position="750"/>
        <end position="767"/>
    </location>
</feature>
<dbReference type="InterPro" id="IPR036890">
    <property type="entry name" value="HATPase_C_sf"/>
</dbReference>
<dbReference type="Gene3D" id="3.30.565.10">
    <property type="entry name" value="Histidine kinase-like ATPase, C-terminal domain"/>
    <property type="match status" value="1"/>
</dbReference>
<dbReference type="SMART" id="SM00387">
    <property type="entry name" value="HATPase_c"/>
    <property type="match status" value="1"/>
</dbReference>
<gene>
    <name evidence="7" type="ORF">DD559_01000</name>
</gene>
<keyword evidence="4" id="KW-0812">Transmembrane</keyword>
<dbReference type="InterPro" id="IPR013783">
    <property type="entry name" value="Ig-like_fold"/>
</dbReference>
<dbReference type="Pfam" id="PF02518">
    <property type="entry name" value="HATPase_c"/>
    <property type="match status" value="1"/>
</dbReference>
<dbReference type="InterPro" id="IPR011123">
    <property type="entry name" value="Y_Y_Y"/>
</dbReference>
<protein>
    <submittedName>
        <fullName evidence="7">Histidine kinase</fullName>
    </submittedName>
</protein>
<comment type="caution">
    <text evidence="7">The sequence shown here is derived from an EMBL/GenBank/DDBJ whole genome shotgun (WGS) entry which is preliminary data.</text>
</comment>
<dbReference type="InterPro" id="IPR050482">
    <property type="entry name" value="Sensor_HK_TwoCompSys"/>
</dbReference>
<keyword evidence="3" id="KW-0902">Two-component regulatory system</keyword>
<dbReference type="Pfam" id="PF07494">
    <property type="entry name" value="Reg_prop"/>
    <property type="match status" value="1"/>
</dbReference>
<feature type="domain" description="Histidine kinase" evidence="6">
    <location>
        <begin position="894"/>
        <end position="987"/>
    </location>
</feature>
<keyword evidence="4" id="KW-0472">Membrane</keyword>
<evidence type="ECO:0000256" key="4">
    <source>
        <dbReference type="SAM" id="Phobius"/>
    </source>
</evidence>
<dbReference type="PANTHER" id="PTHR24421">
    <property type="entry name" value="NITRATE/NITRITE SENSOR PROTEIN NARX-RELATED"/>
    <property type="match status" value="1"/>
</dbReference>
<keyword evidence="5" id="KW-0732">Signal</keyword>
<dbReference type="InterPro" id="IPR011712">
    <property type="entry name" value="Sig_transdc_His_kin_sub3_dim/P"/>
</dbReference>
<evidence type="ECO:0000313" key="7">
    <source>
        <dbReference type="EMBL" id="PVX28097.1"/>
    </source>
</evidence>
<feature type="chain" id="PRO_5015662831" evidence="5">
    <location>
        <begin position="24"/>
        <end position="1003"/>
    </location>
</feature>
<evidence type="ECO:0000259" key="6">
    <source>
        <dbReference type="PROSITE" id="PS50109"/>
    </source>
</evidence>
<dbReference type="PANTHER" id="PTHR24421:SF62">
    <property type="entry name" value="SENSORY TRANSDUCTION HISTIDINE KINASE"/>
    <property type="match status" value="1"/>
</dbReference>
<evidence type="ECO:0000313" key="8">
    <source>
        <dbReference type="Proteomes" id="UP000245890"/>
    </source>
</evidence>
<dbReference type="CDD" id="cd16917">
    <property type="entry name" value="HATPase_UhpB-NarQ-NarX-like"/>
    <property type="match status" value="1"/>
</dbReference>
<evidence type="ECO:0000256" key="3">
    <source>
        <dbReference type="ARBA" id="ARBA00023012"/>
    </source>
</evidence>
<dbReference type="GO" id="GO:0000155">
    <property type="term" value="F:phosphorelay sensor kinase activity"/>
    <property type="evidence" value="ECO:0007669"/>
    <property type="project" value="InterPro"/>
</dbReference>
<dbReference type="InterPro" id="IPR003594">
    <property type="entry name" value="HATPase_dom"/>
</dbReference>
<dbReference type="Gene3D" id="2.60.40.10">
    <property type="entry name" value="Immunoglobulins"/>
    <property type="match status" value="1"/>
</dbReference>
<dbReference type="AlphaFoldDB" id="A0A2U0S9P0"/>
<dbReference type="Pfam" id="PF07495">
    <property type="entry name" value="Y_Y_Y"/>
    <property type="match status" value="1"/>
</dbReference>
<dbReference type="SUPFAM" id="SSF63829">
    <property type="entry name" value="Calcium-dependent phosphotriesterase"/>
    <property type="match status" value="2"/>
</dbReference>
<keyword evidence="4" id="KW-1133">Transmembrane helix</keyword>
<dbReference type="Pfam" id="PF07730">
    <property type="entry name" value="HisKA_3"/>
    <property type="match status" value="1"/>
</dbReference>
<dbReference type="PROSITE" id="PS50109">
    <property type="entry name" value="HIS_KIN"/>
    <property type="match status" value="1"/>
</dbReference>
<dbReference type="SUPFAM" id="SSF55874">
    <property type="entry name" value="ATPase domain of HSP90 chaperone/DNA topoisomerase II/histidine kinase"/>
    <property type="match status" value="1"/>
</dbReference>
<keyword evidence="8" id="KW-1185">Reference proteome</keyword>
<dbReference type="GO" id="GO:0016020">
    <property type="term" value="C:membrane"/>
    <property type="evidence" value="ECO:0007669"/>
    <property type="project" value="InterPro"/>
</dbReference>
<dbReference type="InterPro" id="IPR011110">
    <property type="entry name" value="Reg_prop"/>
</dbReference>
<keyword evidence="2 7" id="KW-0418">Kinase</keyword>
<dbReference type="Gene3D" id="1.20.5.1930">
    <property type="match status" value="1"/>
</dbReference>
<reference evidence="7 8" key="1">
    <citation type="submission" date="2018-05" db="EMBL/GenBank/DDBJ databases">
        <title>Description of Sphingomonas pokkalii sp nov, isolated from the rhizosphere of saline tolerant pokkali rice and its draft genome analysis.</title>
        <authorList>
            <person name="Menon R."/>
            <person name="Kumari S."/>
            <person name="Rameshkumar N."/>
        </authorList>
    </citation>
    <scope>NUCLEOTIDE SEQUENCE [LARGE SCALE GENOMIC DNA]</scope>
    <source>
        <strain evidence="7 8">L3B27</strain>
    </source>
</reference>
<evidence type="ECO:0000256" key="2">
    <source>
        <dbReference type="ARBA" id="ARBA00022777"/>
    </source>
</evidence>
<dbReference type="Gene3D" id="2.130.10.10">
    <property type="entry name" value="YVTN repeat-like/Quinoprotein amine dehydrogenase"/>
    <property type="match status" value="4"/>
</dbReference>
<dbReference type="InterPro" id="IPR005467">
    <property type="entry name" value="His_kinase_dom"/>
</dbReference>
<proteinExistence type="predicted"/>
<dbReference type="EMBL" id="QENQ01000001">
    <property type="protein sequence ID" value="PVX28097.1"/>
    <property type="molecule type" value="Genomic_DNA"/>
</dbReference>
<dbReference type="RefSeq" id="WP_116467552.1">
    <property type="nucleotide sequence ID" value="NZ_QENQ01000001.1"/>
</dbReference>
<dbReference type="OrthoDB" id="9778496at2"/>
<dbReference type="GO" id="GO:0046983">
    <property type="term" value="F:protein dimerization activity"/>
    <property type="evidence" value="ECO:0007669"/>
    <property type="project" value="InterPro"/>
</dbReference>
<organism evidence="7 8">
    <name type="scientific">Sphingomonas pokkalii</name>
    <dbReference type="NCBI Taxonomy" id="2175090"/>
    <lineage>
        <taxon>Bacteria</taxon>
        <taxon>Pseudomonadati</taxon>
        <taxon>Pseudomonadota</taxon>
        <taxon>Alphaproteobacteria</taxon>
        <taxon>Sphingomonadales</taxon>
        <taxon>Sphingomonadaceae</taxon>
        <taxon>Sphingomonas</taxon>
    </lineage>
</organism>
<evidence type="ECO:0000256" key="5">
    <source>
        <dbReference type="SAM" id="SignalP"/>
    </source>
</evidence>
<keyword evidence="1" id="KW-0808">Transferase</keyword>
<dbReference type="Proteomes" id="UP000245890">
    <property type="component" value="Unassembled WGS sequence"/>
</dbReference>
<dbReference type="PROSITE" id="PS51257">
    <property type="entry name" value="PROKAR_LIPOPROTEIN"/>
    <property type="match status" value="1"/>
</dbReference>
<dbReference type="InterPro" id="IPR015943">
    <property type="entry name" value="WD40/YVTN_repeat-like_dom_sf"/>
</dbReference>
<evidence type="ECO:0000256" key="1">
    <source>
        <dbReference type="ARBA" id="ARBA00022679"/>
    </source>
</evidence>
<feature type="signal peptide" evidence="5">
    <location>
        <begin position="1"/>
        <end position="23"/>
    </location>
</feature>
<sequence length="1003" mass="108252">MTPFRFPLLAAAACLWIACSALAGPVAVPAAAPPGRGLAELRHTRWTLGDGAPSSIRAIAQGRDGFLWLGTSTGLYRFDGIRFERIDPPEDGQRRSLQVTALLAARNGDLWVGYDYGGIAVLRNGVLRDANPWKPSGGVDTIVETRDGSIWFSADSRGELHLGRLQAGRWTPIGAAQGYTLGRMGPILAAADGSVYIAPPPLLLRLRRGATRFEALPVRSATNGALAQDPRGAIWLGDDAGLRRIDGRGARFALTGANTPYVRRGMRFDRAGNLWMIAQDDGLTRFRAAAGSLLPPERMGAAQGLTSSLSVAMAEDREANIWIGTESGLDRLSATNIVRAEPNDGLVTGFVRAADGRALFIAGLAGIYRIDAGSTAPTRIFDKASIGVLCGDARRLLTFSLAGNFLLDLEEGRVRKVTEIGEPLSIACALDAQGTFWSGMDRLYRLDGARLVPSAGPGGLRTGTVGKIEPFGQGLIIGRASKGLRFFRDGRESPLWRREDQTIGSTTSFRTIGPYLLVGAEAGLGRWDGKRLAQLTARAYPALTGIMGILPTDDGTVWLVGSNGILRTTRAALEAAFDRPGTPLPFRRFGYYEGFTARSNLNVGEGNDIAQDATGRLWFATNKGLATIDPASLTGNRLVPPVVIRALSAGGRRWEAGGSPIELPAGTDRLEIDYTALSLTDAHANRFRYMLEGVEPGWTDAQDRRQALYTNLAPGAYRFRVIAANNDGVWNEQGAVLAFRIAPRFYQTRWFLALCVAAGATLLWLLYRRRLAVVAERARAGIRAQLDERERIARELHDTLLQGFQGLMLRFQSAVEQLPRGAPARDTLEGALERADDVLMEGRERVRALRETMGPVWLRARLEPLLAQLVPAAISWTLEEQGAARMLCAPAAEELVAIMVEAVSNALRHAGGSQLRIRLDYGRRHLVMAIGDDGRGIAPEVLAAGGRDGHYGFTGMRERAARLGGSLSIVRRSPQGTVIRVVVPARTGLYAPDKRMDPPASGG</sequence>